<sequence>MEYPDQDQLPAEESGDSEADLLVMPVQRGEDMDGFQDDDDSESCTESAGCCADFDDRKVMAWSAWLAAVAEEVAAEKQVELALTVTVAVPMDEAEKNRLFWETCLASGYP</sequence>
<feature type="compositionally biased region" description="Acidic residues" evidence="1">
    <location>
        <begin position="32"/>
        <end position="42"/>
    </location>
</feature>
<dbReference type="PANTHER" id="PTHR35726">
    <property type="entry name" value="GLUTAMIC ACID-RICH PROTEIN-LIKE"/>
    <property type="match status" value="1"/>
</dbReference>
<gene>
    <name evidence="2" type="ORF">M5K25_000449</name>
</gene>
<evidence type="ECO:0000256" key="1">
    <source>
        <dbReference type="SAM" id="MobiDB-lite"/>
    </source>
</evidence>
<dbReference type="AlphaFoldDB" id="A0ABD0VTW7"/>
<proteinExistence type="predicted"/>
<feature type="region of interest" description="Disordered" evidence="1">
    <location>
        <begin position="1"/>
        <end position="42"/>
    </location>
</feature>
<reference evidence="2 3" key="1">
    <citation type="journal article" date="2024" name="Plant Biotechnol. J.">
        <title>Dendrobium thyrsiflorum genome and its molecular insights into genes involved in important horticultural traits.</title>
        <authorList>
            <person name="Chen B."/>
            <person name="Wang J.Y."/>
            <person name="Zheng P.J."/>
            <person name="Li K.L."/>
            <person name="Liang Y.M."/>
            <person name="Chen X.F."/>
            <person name="Zhang C."/>
            <person name="Zhao X."/>
            <person name="He X."/>
            <person name="Zhang G.Q."/>
            <person name="Liu Z.J."/>
            <person name="Xu Q."/>
        </authorList>
    </citation>
    <scope>NUCLEOTIDE SEQUENCE [LARGE SCALE GENOMIC DNA]</scope>
    <source>
        <strain evidence="2">GZMU011</strain>
    </source>
</reference>
<dbReference type="EMBL" id="JANQDX010000001">
    <property type="protein sequence ID" value="KAL0928555.1"/>
    <property type="molecule type" value="Genomic_DNA"/>
</dbReference>
<comment type="caution">
    <text evidence="2">The sequence shown here is derived from an EMBL/GenBank/DDBJ whole genome shotgun (WGS) entry which is preliminary data.</text>
</comment>
<dbReference type="PANTHER" id="PTHR35726:SF5">
    <property type="match status" value="1"/>
</dbReference>
<organism evidence="2 3">
    <name type="scientific">Dendrobium thyrsiflorum</name>
    <name type="common">Pinecone-like raceme dendrobium</name>
    <name type="synonym">Orchid</name>
    <dbReference type="NCBI Taxonomy" id="117978"/>
    <lineage>
        <taxon>Eukaryota</taxon>
        <taxon>Viridiplantae</taxon>
        <taxon>Streptophyta</taxon>
        <taxon>Embryophyta</taxon>
        <taxon>Tracheophyta</taxon>
        <taxon>Spermatophyta</taxon>
        <taxon>Magnoliopsida</taxon>
        <taxon>Liliopsida</taxon>
        <taxon>Asparagales</taxon>
        <taxon>Orchidaceae</taxon>
        <taxon>Epidendroideae</taxon>
        <taxon>Malaxideae</taxon>
        <taxon>Dendrobiinae</taxon>
        <taxon>Dendrobium</taxon>
    </lineage>
</organism>
<evidence type="ECO:0000313" key="3">
    <source>
        <dbReference type="Proteomes" id="UP001552299"/>
    </source>
</evidence>
<protein>
    <submittedName>
        <fullName evidence="2">Uncharacterized protein</fullName>
    </submittedName>
</protein>
<accession>A0ABD0VTW7</accession>
<dbReference type="Proteomes" id="UP001552299">
    <property type="component" value="Unassembled WGS sequence"/>
</dbReference>
<name>A0ABD0VTW7_DENTH</name>
<evidence type="ECO:0000313" key="2">
    <source>
        <dbReference type="EMBL" id="KAL0928555.1"/>
    </source>
</evidence>
<keyword evidence="3" id="KW-1185">Reference proteome</keyword>